<dbReference type="InterPro" id="IPR050468">
    <property type="entry name" value="Cuticle_Struct_Prot"/>
</dbReference>
<dbReference type="GO" id="GO:0062129">
    <property type="term" value="C:chitin-based extracellular matrix"/>
    <property type="evidence" value="ECO:0007669"/>
    <property type="project" value="TreeGrafter"/>
</dbReference>
<feature type="chain" id="PRO_5009328006" description="Larval cuticle protein 5-like" evidence="3">
    <location>
        <begin position="17"/>
        <end position="109"/>
    </location>
</feature>
<dbReference type="AlphaFoldDB" id="A0A1I8Q9T9"/>
<dbReference type="STRING" id="35570.A0A1I8Q9T9"/>
<evidence type="ECO:0000313" key="4">
    <source>
        <dbReference type="EnsemblMetazoa" id="SCAU015226-PA"/>
    </source>
</evidence>
<dbReference type="EnsemblMetazoa" id="SCAU015226-RA">
    <property type="protein sequence ID" value="SCAU015226-PA"/>
    <property type="gene ID" value="SCAU015226"/>
</dbReference>
<reference evidence="4" key="1">
    <citation type="submission" date="2020-05" db="UniProtKB">
        <authorList>
            <consortium name="EnsemblMetazoa"/>
        </authorList>
    </citation>
    <scope>IDENTIFICATION</scope>
    <source>
        <strain evidence="4">USDA</strain>
    </source>
</reference>
<dbReference type="InterPro" id="IPR000618">
    <property type="entry name" value="Insect_cuticle"/>
</dbReference>
<keyword evidence="1 2" id="KW-0193">Cuticle</keyword>
<dbReference type="VEuPathDB" id="VectorBase:SCAU015226"/>
<dbReference type="KEGG" id="scac:106093583"/>
<accession>A0A1I8Q9T9</accession>
<evidence type="ECO:0000313" key="5">
    <source>
        <dbReference type="Proteomes" id="UP000095300"/>
    </source>
</evidence>
<dbReference type="PROSITE" id="PS51155">
    <property type="entry name" value="CHIT_BIND_RR_2"/>
    <property type="match status" value="1"/>
</dbReference>
<dbReference type="OrthoDB" id="7252746at2759"/>
<evidence type="ECO:0000256" key="1">
    <source>
        <dbReference type="ARBA" id="ARBA00022460"/>
    </source>
</evidence>
<organism evidence="4 5">
    <name type="scientific">Stomoxys calcitrans</name>
    <name type="common">Stable fly</name>
    <name type="synonym">Conops calcitrans</name>
    <dbReference type="NCBI Taxonomy" id="35570"/>
    <lineage>
        <taxon>Eukaryota</taxon>
        <taxon>Metazoa</taxon>
        <taxon>Ecdysozoa</taxon>
        <taxon>Arthropoda</taxon>
        <taxon>Hexapoda</taxon>
        <taxon>Insecta</taxon>
        <taxon>Pterygota</taxon>
        <taxon>Neoptera</taxon>
        <taxon>Endopterygota</taxon>
        <taxon>Diptera</taxon>
        <taxon>Brachycera</taxon>
        <taxon>Muscomorpha</taxon>
        <taxon>Muscoidea</taxon>
        <taxon>Muscidae</taxon>
        <taxon>Stomoxys</taxon>
    </lineage>
</organism>
<evidence type="ECO:0008006" key="6">
    <source>
        <dbReference type="Google" id="ProtNLM"/>
    </source>
</evidence>
<keyword evidence="3" id="KW-0732">Signal</keyword>
<sequence>MKFLIVLAALFAIALAVPVPDEHAEILKLESKVEHDGFSYHVETSDGTSHHEEGKVKDAGSEHAAIVVHGSFSWKDSHDGKVYTVNYVADEHGFQPTGEHIPALPDNHH</sequence>
<dbReference type="GO" id="GO:0008010">
    <property type="term" value="F:structural constituent of chitin-based larval cuticle"/>
    <property type="evidence" value="ECO:0007669"/>
    <property type="project" value="TreeGrafter"/>
</dbReference>
<dbReference type="Proteomes" id="UP000095300">
    <property type="component" value="Unassembled WGS sequence"/>
</dbReference>
<feature type="signal peptide" evidence="3">
    <location>
        <begin position="1"/>
        <end position="16"/>
    </location>
</feature>
<evidence type="ECO:0000256" key="2">
    <source>
        <dbReference type="PROSITE-ProRule" id="PRU00497"/>
    </source>
</evidence>
<dbReference type="Pfam" id="PF00379">
    <property type="entry name" value="Chitin_bind_4"/>
    <property type="match status" value="1"/>
</dbReference>
<proteinExistence type="predicted"/>
<keyword evidence="5" id="KW-1185">Reference proteome</keyword>
<gene>
    <name evidence="4" type="primary">106093583</name>
</gene>
<dbReference type="PANTHER" id="PTHR10380">
    <property type="entry name" value="CUTICLE PROTEIN"/>
    <property type="match status" value="1"/>
</dbReference>
<dbReference type="PANTHER" id="PTHR10380:SF218">
    <property type="entry name" value="ADULT CUTICLE PROTEIN 65AA-RELATED"/>
    <property type="match status" value="1"/>
</dbReference>
<protein>
    <recommendedName>
        <fullName evidence="6">Larval cuticle protein 5-like</fullName>
    </recommendedName>
</protein>
<evidence type="ECO:0000256" key="3">
    <source>
        <dbReference type="SAM" id="SignalP"/>
    </source>
</evidence>
<name>A0A1I8Q9T9_STOCA</name>